<dbReference type="Proteomes" id="UP001215280">
    <property type="component" value="Unassembled WGS sequence"/>
</dbReference>
<feature type="region of interest" description="Disordered" evidence="1">
    <location>
        <begin position="598"/>
        <end position="680"/>
    </location>
</feature>
<gene>
    <name evidence="2" type="ORF">DFH07DRAFT_772275</name>
</gene>
<reference evidence="2" key="1">
    <citation type="submission" date="2023-03" db="EMBL/GenBank/DDBJ databases">
        <title>Massive genome expansion in bonnet fungi (Mycena s.s.) driven by repeated elements and novel gene families across ecological guilds.</title>
        <authorList>
            <consortium name="Lawrence Berkeley National Laboratory"/>
            <person name="Harder C.B."/>
            <person name="Miyauchi S."/>
            <person name="Viragh M."/>
            <person name="Kuo A."/>
            <person name="Thoen E."/>
            <person name="Andreopoulos B."/>
            <person name="Lu D."/>
            <person name="Skrede I."/>
            <person name="Drula E."/>
            <person name="Henrissat B."/>
            <person name="Morin E."/>
            <person name="Kohler A."/>
            <person name="Barry K."/>
            <person name="LaButti K."/>
            <person name="Morin E."/>
            <person name="Salamov A."/>
            <person name="Lipzen A."/>
            <person name="Mereny Z."/>
            <person name="Hegedus B."/>
            <person name="Baldrian P."/>
            <person name="Stursova M."/>
            <person name="Weitz H."/>
            <person name="Taylor A."/>
            <person name="Grigoriev I.V."/>
            <person name="Nagy L.G."/>
            <person name="Martin F."/>
            <person name="Kauserud H."/>
        </authorList>
    </citation>
    <scope>NUCLEOTIDE SEQUENCE</scope>
    <source>
        <strain evidence="2">CBHHK188m</strain>
    </source>
</reference>
<feature type="region of interest" description="Disordered" evidence="1">
    <location>
        <begin position="1067"/>
        <end position="1086"/>
    </location>
</feature>
<evidence type="ECO:0000313" key="3">
    <source>
        <dbReference type="Proteomes" id="UP001215280"/>
    </source>
</evidence>
<feature type="region of interest" description="Disordered" evidence="1">
    <location>
        <begin position="159"/>
        <end position="216"/>
    </location>
</feature>
<feature type="compositionally biased region" description="Acidic residues" evidence="1">
    <location>
        <begin position="643"/>
        <end position="654"/>
    </location>
</feature>
<evidence type="ECO:0000256" key="1">
    <source>
        <dbReference type="SAM" id="MobiDB-lite"/>
    </source>
</evidence>
<name>A0AAD7NGG2_9AGAR</name>
<sequence>MYAQRPSDTALATAPNNVPGDTPPPNDKDVLPVSAAGATLPEDAPAQGPLLIDEHSVPRNIAGGPLPDDAPAQSPLLIDEHGAPVIIAGATLSEDAPAQSPLLINEHSAPVNFAGATPPDDAHARSPLLIDEYGAPLPDNTPVNSPLLIDEHGTAANAVGAAGDPALGVPGNSSMPTEGAPNAAAGTPEGASQNSSTSGPEARIDADAPANTSPKLDLTGLLNMDLAWTPPHRPRIVKRAKEKAVRHKKGDPKRAPGKLSWVWGTKKVFFEKRKDSWLVHSEKRDSGTFYTKLAKLFVLKYGYDLADDEDFETDVEDTPEEAADMVIHEILPEGEAERRSAEKKTLRTMGQWFRGEYGSLLKREKAAFTELFTGLAGAPPKPTKPKMIHYFSCKFYEMLVKEEFERRREALHRRAAYTGEKVVSDLELRGKVTQDVYDGQTRAFQEDLELQRDKEWKAAVKGWEASLADSPMRTPEEIAANLENAVFYLQPFVDAIMERFGMVAAVLVAGPIGKRGGTVGMQSVHAGVTKGLGPDSRRWRKVWSHSRGSAFLKQNVARGYLGAGAPHSTWTHQSPRAQRSLWRRIAWAAIAGPRGRLRRRKVPEEGPGAGVGAEGEKEKGAGGEGASAGEGEGEGEGDREGEGEGEGDVQMEDGDGARSGNGRSDTAGGGRGCAASPNQSEWTEELARAHAAFERGKEWGLEWAKLVASYFDFEASKGYEEGGLMGTTSRPTAVGAWLGRGRKWNTPMGLGTLGDEKDKKATWWRWWHKALYSEGGNEPDWDGMCLLYGWNGVLHVMATLLWWGDAVADGDDEDAVGSWKLTLDEVQWALRQMLEQDDDEPQKKRRTAVKPAETMEGRRTRASADKPRTTRGKGKGKEKDTVKVRPRPRPTKKRVEYEEFEEWKMKWDEVRRAEALKTSSAAQIARHVLTKPKREKGSLKYKVEDSGLFDVKGWDCLRVKIHVHSICHWRYSTLEAEHIEGGCPHANTPKRRFGKSKSDAEKTVCPCRRSFRELDKLNIRYRGQKRGMKHYPKAGRRRLSWIRCTSNEKFLERASGRLTEFGSKCVDKSQPRPIPNRRTMRKEAESVVGHGRIVKIPLIRRWRGIGDRNSASANVRRDDHGGRREDGLRAREIEAASCREIICVLKEDCASVSTKEAFPNWEGRLRAANVICASSKRLARTWIKERWGWTRRHEVEVETAISPIAES</sequence>
<protein>
    <submittedName>
        <fullName evidence="2">Uncharacterized protein</fullName>
    </submittedName>
</protein>
<feature type="compositionally biased region" description="Basic and acidic residues" evidence="1">
    <location>
        <begin position="853"/>
        <end position="868"/>
    </location>
</feature>
<feature type="compositionally biased region" description="Polar residues" evidence="1">
    <location>
        <begin position="190"/>
        <end position="199"/>
    </location>
</feature>
<feature type="region of interest" description="Disordered" evidence="1">
    <location>
        <begin position="56"/>
        <end position="75"/>
    </location>
</feature>
<accession>A0AAD7NGG2</accession>
<organism evidence="2 3">
    <name type="scientific">Mycena maculata</name>
    <dbReference type="NCBI Taxonomy" id="230809"/>
    <lineage>
        <taxon>Eukaryota</taxon>
        <taxon>Fungi</taxon>
        <taxon>Dikarya</taxon>
        <taxon>Basidiomycota</taxon>
        <taxon>Agaricomycotina</taxon>
        <taxon>Agaricomycetes</taxon>
        <taxon>Agaricomycetidae</taxon>
        <taxon>Agaricales</taxon>
        <taxon>Marasmiineae</taxon>
        <taxon>Mycenaceae</taxon>
        <taxon>Mycena</taxon>
    </lineage>
</organism>
<proteinExistence type="predicted"/>
<dbReference type="EMBL" id="JARJLG010000053">
    <property type="protein sequence ID" value="KAJ7758928.1"/>
    <property type="molecule type" value="Genomic_DNA"/>
</dbReference>
<keyword evidence="3" id="KW-1185">Reference proteome</keyword>
<dbReference type="AlphaFoldDB" id="A0AAD7NGG2"/>
<comment type="caution">
    <text evidence="2">The sequence shown here is derived from an EMBL/GenBank/DDBJ whole genome shotgun (WGS) entry which is preliminary data.</text>
</comment>
<feature type="region of interest" description="Disordered" evidence="1">
    <location>
        <begin position="1"/>
        <end position="50"/>
    </location>
</feature>
<feature type="region of interest" description="Disordered" evidence="1">
    <location>
        <begin position="834"/>
        <end position="890"/>
    </location>
</feature>
<evidence type="ECO:0000313" key="2">
    <source>
        <dbReference type="EMBL" id="KAJ7758928.1"/>
    </source>
</evidence>